<evidence type="ECO:0000256" key="4">
    <source>
        <dbReference type="ARBA" id="ARBA00029447"/>
    </source>
</evidence>
<keyword evidence="2" id="KW-0997">Cell inner membrane</keyword>
<proteinExistence type="inferred from homology"/>
<keyword evidence="2" id="KW-1003">Cell membrane</keyword>
<dbReference type="InterPro" id="IPR004089">
    <property type="entry name" value="MCPsignal_dom"/>
</dbReference>
<dbReference type="PROSITE" id="PS50111">
    <property type="entry name" value="CHEMOTAXIS_TRANSDUC_2"/>
    <property type="match status" value="1"/>
</dbReference>
<comment type="similarity">
    <text evidence="4">Belongs to the methyl-accepting chemotaxis (MCP) protein family.</text>
</comment>
<protein>
    <recommendedName>
        <fullName evidence="10">Methyl-accepting transducer domain-containing protein</fullName>
    </recommendedName>
</protein>
<dbReference type="SUPFAM" id="SSF58104">
    <property type="entry name" value="Methyl-accepting chemotaxis protein (MCP) signaling domain"/>
    <property type="match status" value="1"/>
</dbReference>
<dbReference type="RefSeq" id="WP_174473943.1">
    <property type="nucleotide sequence ID" value="NZ_JAGINN010000003.1"/>
</dbReference>
<dbReference type="Pfam" id="PF00015">
    <property type="entry name" value="MCPsignal"/>
    <property type="match status" value="1"/>
</dbReference>
<gene>
    <name evidence="8" type="ORF">GBZ48_27440</name>
</gene>
<comment type="subcellular location">
    <subcellularLocation>
        <location evidence="1">Cell inner membrane</location>
        <topology evidence="1">Multi-pass membrane protein</topology>
    </subcellularLocation>
</comment>
<name>A0ABX2KJP9_9PROT</name>
<evidence type="ECO:0000256" key="1">
    <source>
        <dbReference type="ARBA" id="ARBA00004429"/>
    </source>
</evidence>
<evidence type="ECO:0000256" key="5">
    <source>
        <dbReference type="PROSITE-ProRule" id="PRU00284"/>
    </source>
</evidence>
<keyword evidence="2" id="KW-0472">Membrane</keyword>
<reference evidence="8 9" key="1">
    <citation type="submission" date="2019-10" db="EMBL/GenBank/DDBJ databases">
        <title>Genome sequence of Azospirillum melinis.</title>
        <authorList>
            <person name="Ambrosini A."/>
            <person name="Sant'Anna F.H."/>
            <person name="Cassan F.D."/>
            <person name="Souza E.M."/>
            <person name="Passaglia L.M.P."/>
        </authorList>
    </citation>
    <scope>NUCLEOTIDE SEQUENCE [LARGE SCALE GENOMIC DNA]</scope>
    <source>
        <strain evidence="8 9">TMCY0552</strain>
    </source>
</reference>
<keyword evidence="3 5" id="KW-0807">Transducer</keyword>
<dbReference type="Proteomes" id="UP000605086">
    <property type="component" value="Unassembled WGS sequence"/>
</dbReference>
<evidence type="ECO:0000259" key="7">
    <source>
        <dbReference type="PROSITE" id="PS50192"/>
    </source>
</evidence>
<dbReference type="InterPro" id="IPR000727">
    <property type="entry name" value="T_SNARE_dom"/>
</dbReference>
<accession>A0ABX2KJP9</accession>
<dbReference type="InterPro" id="IPR004090">
    <property type="entry name" value="Chemotax_Me-accpt_rcpt"/>
</dbReference>
<comment type="caution">
    <text evidence="8">The sequence shown here is derived from an EMBL/GenBank/DDBJ whole genome shotgun (WGS) entry which is preliminary data.</text>
</comment>
<evidence type="ECO:0000313" key="9">
    <source>
        <dbReference type="Proteomes" id="UP000605086"/>
    </source>
</evidence>
<feature type="domain" description="T-SNARE coiled-coil homology" evidence="7">
    <location>
        <begin position="42"/>
        <end position="104"/>
    </location>
</feature>
<evidence type="ECO:0000256" key="3">
    <source>
        <dbReference type="ARBA" id="ARBA00023224"/>
    </source>
</evidence>
<dbReference type="PRINTS" id="PR00260">
    <property type="entry name" value="CHEMTRNSDUCR"/>
</dbReference>
<dbReference type="PANTHER" id="PTHR32089">
    <property type="entry name" value="METHYL-ACCEPTING CHEMOTAXIS PROTEIN MCPB"/>
    <property type="match status" value="1"/>
</dbReference>
<dbReference type="PANTHER" id="PTHR32089:SF112">
    <property type="entry name" value="LYSOZYME-LIKE PROTEIN-RELATED"/>
    <property type="match status" value="1"/>
</dbReference>
<evidence type="ECO:0000313" key="8">
    <source>
        <dbReference type="EMBL" id="NUB02976.1"/>
    </source>
</evidence>
<dbReference type="EMBL" id="WHOS01000051">
    <property type="protein sequence ID" value="NUB02976.1"/>
    <property type="molecule type" value="Genomic_DNA"/>
</dbReference>
<dbReference type="PROSITE" id="PS50192">
    <property type="entry name" value="T_SNARE"/>
    <property type="match status" value="1"/>
</dbReference>
<keyword evidence="9" id="KW-1185">Reference proteome</keyword>
<evidence type="ECO:0000256" key="2">
    <source>
        <dbReference type="ARBA" id="ARBA00022519"/>
    </source>
</evidence>
<organism evidence="8 9">
    <name type="scientific">Azospirillum melinis</name>
    <dbReference type="NCBI Taxonomy" id="328839"/>
    <lineage>
        <taxon>Bacteria</taxon>
        <taxon>Pseudomonadati</taxon>
        <taxon>Pseudomonadota</taxon>
        <taxon>Alphaproteobacteria</taxon>
        <taxon>Rhodospirillales</taxon>
        <taxon>Azospirillaceae</taxon>
        <taxon>Azospirillum</taxon>
    </lineage>
</organism>
<sequence length="121" mass="12257">MSTGLPGEAGKRFAVVTSEVKNLAGQTAKATEEISTQFKAIQQTTQGVVHAINAIGGTIGTINDITTSITAAVEQQGATTNEISRGVQQAASGTHTVSGNIQQVTEAAAEAGGCWCRISPG</sequence>
<evidence type="ECO:0008006" key="10">
    <source>
        <dbReference type="Google" id="ProtNLM"/>
    </source>
</evidence>
<evidence type="ECO:0000259" key="6">
    <source>
        <dbReference type="PROSITE" id="PS50111"/>
    </source>
</evidence>
<dbReference type="Gene3D" id="1.10.287.950">
    <property type="entry name" value="Methyl-accepting chemotaxis protein"/>
    <property type="match status" value="1"/>
</dbReference>
<feature type="domain" description="Methyl-accepting transducer" evidence="6">
    <location>
        <begin position="1"/>
        <end position="112"/>
    </location>
</feature>